<protein>
    <recommendedName>
        <fullName evidence="13">Leishmanolysin-like peptidase</fullName>
    </recommendedName>
</protein>
<evidence type="ECO:0000256" key="10">
    <source>
        <dbReference type="SAM" id="SignalP"/>
    </source>
</evidence>
<evidence type="ECO:0000256" key="2">
    <source>
        <dbReference type="ARBA" id="ARBA00022670"/>
    </source>
</evidence>
<dbReference type="GO" id="GO:0016020">
    <property type="term" value="C:membrane"/>
    <property type="evidence" value="ECO:0007669"/>
    <property type="project" value="InterPro"/>
</dbReference>
<keyword evidence="6 8" id="KW-0482">Metalloprotease</keyword>
<dbReference type="PANTHER" id="PTHR10942:SF0">
    <property type="entry name" value="LEISHMANOLYSIN-LIKE PEPTIDASE"/>
    <property type="match status" value="1"/>
</dbReference>
<evidence type="ECO:0000256" key="4">
    <source>
        <dbReference type="ARBA" id="ARBA00022801"/>
    </source>
</evidence>
<dbReference type="AlphaFoldDB" id="A0AAE0BM38"/>
<proteinExistence type="inferred from homology"/>
<evidence type="ECO:0000313" key="12">
    <source>
        <dbReference type="Proteomes" id="UP001190700"/>
    </source>
</evidence>
<keyword evidence="9" id="KW-0472">Membrane</keyword>
<feature type="binding site" evidence="8">
    <location>
        <position position="412"/>
    </location>
    <ligand>
        <name>Zn(2+)</name>
        <dbReference type="ChEBI" id="CHEBI:29105"/>
        <note>catalytic</note>
    </ligand>
</feature>
<dbReference type="Proteomes" id="UP001190700">
    <property type="component" value="Unassembled WGS sequence"/>
</dbReference>
<organism evidence="11 12">
    <name type="scientific">Cymbomonas tetramitiformis</name>
    <dbReference type="NCBI Taxonomy" id="36881"/>
    <lineage>
        <taxon>Eukaryota</taxon>
        <taxon>Viridiplantae</taxon>
        <taxon>Chlorophyta</taxon>
        <taxon>Pyramimonadophyceae</taxon>
        <taxon>Pyramimonadales</taxon>
        <taxon>Pyramimonadaceae</taxon>
        <taxon>Cymbomonas</taxon>
    </lineage>
</organism>
<dbReference type="Gene3D" id="3.10.170.20">
    <property type="match status" value="1"/>
</dbReference>
<feature type="active site" evidence="7">
    <location>
        <position position="298"/>
    </location>
</feature>
<name>A0AAE0BM38_9CHLO</name>
<keyword evidence="3 8" id="KW-0479">Metal-binding</keyword>
<gene>
    <name evidence="11" type="ORF">CYMTET_51476</name>
</gene>
<sequence length="776" mass="83268">MQSKLLLLFSLLAKFRFGYSRCVHEEVQDQLPNSFTFVQYASHPYGHGFHKPTTEGEEDDIGEYSVSRKLAAEGENAFEGVYKSLRMQVEARYSSDVPPETQAWISDYLLPAAQHWWESALQVIRVDDALGFPQELLTDCFDIEPPVAASFADVDYVLLMGVFEIGRCAGNSGPGGDASGDDTSGVSGMLDRMLGSVISMLAAAALCMSSHASILSCLAASQSCQAASSLCKTSFDALAFGGTCGRDQFDRPVLGMINLCPSILPSPEEATAWGRWQQGHPRDVPEAARKIYYTVLHEMAHALGFTAGSIGLFRDRDAGGAPRTPRVGGAFTGPVDVVAAGTAYGISESTVKVSTERGHEHCDPETNPATCVYHLVTPAVRDAARRHFGCDDLAGAELENQPTSAGRLLGSHWEMRLFNGEVMNPAFFVTPFISEVTLAFFEDSGWYQVRDYTLADTADAVGASEPIAYWGWQQGCGFATEKCLEAVTELGKLPASQGTPPHFCNEDGQVGCTYDYKAVGKCAMSTMPLGVEGKPLYPEYAYFAGTETPLAAGAVSTADFCPFMVPQTPCSAENATGAAGGGRGESFGASSRCIISSLDSSASEPVGLAGGACYAAQCDPVERQVRVTPRSVNLEPGACYATQCDPVERQCDPVERQVTIWVGSSDNLQQSVRCGRLDKDQPMEVPGYAGQLLCPDVDALCGTAGYCDAKLSELTEMTVITAIALTVALAVYAAHRLYMRCTGSTRLRWGKAQELSHRLVVAPLYALAALRCLPWH</sequence>
<keyword evidence="9" id="KW-1133">Transmembrane helix</keyword>
<dbReference type="Gene3D" id="2.10.55.10">
    <property type="entry name" value="Leishmanolysin domain 3"/>
    <property type="match status" value="1"/>
</dbReference>
<dbReference type="Gene3D" id="3.90.132.10">
    <property type="entry name" value="Leishmanolysin , domain 2"/>
    <property type="match status" value="1"/>
</dbReference>
<dbReference type="SUPFAM" id="SSF55486">
    <property type="entry name" value="Metalloproteases ('zincins'), catalytic domain"/>
    <property type="match status" value="1"/>
</dbReference>
<evidence type="ECO:0000256" key="3">
    <source>
        <dbReference type="ARBA" id="ARBA00022723"/>
    </source>
</evidence>
<keyword evidence="12" id="KW-1185">Reference proteome</keyword>
<comment type="caution">
    <text evidence="11">The sequence shown here is derived from an EMBL/GenBank/DDBJ whole genome shotgun (WGS) entry which is preliminary data.</text>
</comment>
<dbReference type="GO" id="GO:0006508">
    <property type="term" value="P:proteolysis"/>
    <property type="evidence" value="ECO:0007669"/>
    <property type="project" value="UniProtKB-KW"/>
</dbReference>
<comment type="similarity">
    <text evidence="1">Belongs to the peptidase M8 family.</text>
</comment>
<keyword evidence="9" id="KW-0812">Transmembrane</keyword>
<dbReference type="Pfam" id="PF01457">
    <property type="entry name" value="Peptidase_M8"/>
    <property type="match status" value="1"/>
</dbReference>
<feature type="signal peptide" evidence="10">
    <location>
        <begin position="1"/>
        <end position="20"/>
    </location>
</feature>
<dbReference type="GO" id="GO:0007155">
    <property type="term" value="P:cell adhesion"/>
    <property type="evidence" value="ECO:0007669"/>
    <property type="project" value="InterPro"/>
</dbReference>
<keyword evidence="4" id="KW-0378">Hydrolase</keyword>
<evidence type="ECO:0000256" key="8">
    <source>
        <dbReference type="PIRSR" id="PIRSR601577-2"/>
    </source>
</evidence>
<evidence type="ECO:0000256" key="9">
    <source>
        <dbReference type="SAM" id="Phobius"/>
    </source>
</evidence>
<evidence type="ECO:0000313" key="11">
    <source>
        <dbReference type="EMBL" id="KAK3238514.1"/>
    </source>
</evidence>
<evidence type="ECO:0000256" key="5">
    <source>
        <dbReference type="ARBA" id="ARBA00022833"/>
    </source>
</evidence>
<dbReference type="EMBL" id="LGRX02034186">
    <property type="protein sequence ID" value="KAK3238514.1"/>
    <property type="molecule type" value="Genomic_DNA"/>
</dbReference>
<dbReference type="GO" id="GO:0005737">
    <property type="term" value="C:cytoplasm"/>
    <property type="evidence" value="ECO:0007669"/>
    <property type="project" value="TreeGrafter"/>
</dbReference>
<accession>A0AAE0BM38</accession>
<reference evidence="11 12" key="1">
    <citation type="journal article" date="2015" name="Genome Biol. Evol.">
        <title>Comparative Genomics of a Bacterivorous Green Alga Reveals Evolutionary Causalities and Consequences of Phago-Mixotrophic Mode of Nutrition.</title>
        <authorList>
            <person name="Burns J.A."/>
            <person name="Paasch A."/>
            <person name="Narechania A."/>
            <person name="Kim E."/>
        </authorList>
    </citation>
    <scope>NUCLEOTIDE SEQUENCE [LARGE SCALE GENOMIC DNA]</scope>
    <source>
        <strain evidence="11 12">PLY_AMNH</strain>
    </source>
</reference>
<feature type="transmembrane region" description="Helical" evidence="9">
    <location>
        <begin position="717"/>
        <end position="738"/>
    </location>
</feature>
<keyword evidence="5 8" id="KW-0862">Zinc</keyword>
<feature type="non-terminal residue" evidence="11">
    <location>
        <position position="776"/>
    </location>
</feature>
<dbReference type="GO" id="GO:0004222">
    <property type="term" value="F:metalloendopeptidase activity"/>
    <property type="evidence" value="ECO:0007669"/>
    <property type="project" value="InterPro"/>
</dbReference>
<dbReference type="InterPro" id="IPR001577">
    <property type="entry name" value="Peptidase_M8"/>
</dbReference>
<feature type="binding site" evidence="8">
    <location>
        <position position="301"/>
    </location>
    <ligand>
        <name>Zn(2+)</name>
        <dbReference type="ChEBI" id="CHEBI:29105"/>
        <note>catalytic</note>
    </ligand>
</feature>
<evidence type="ECO:0008006" key="13">
    <source>
        <dbReference type="Google" id="ProtNLM"/>
    </source>
</evidence>
<evidence type="ECO:0000256" key="1">
    <source>
        <dbReference type="ARBA" id="ARBA00005860"/>
    </source>
</evidence>
<dbReference type="PANTHER" id="PTHR10942">
    <property type="entry name" value="LEISHMANOLYSIN-LIKE PEPTIDASE"/>
    <property type="match status" value="1"/>
</dbReference>
<dbReference type="GO" id="GO:0046872">
    <property type="term" value="F:metal ion binding"/>
    <property type="evidence" value="ECO:0007669"/>
    <property type="project" value="UniProtKB-KW"/>
</dbReference>
<evidence type="ECO:0000256" key="6">
    <source>
        <dbReference type="ARBA" id="ARBA00023049"/>
    </source>
</evidence>
<keyword evidence="10" id="KW-0732">Signal</keyword>
<keyword evidence="2" id="KW-0645">Protease</keyword>
<evidence type="ECO:0000256" key="7">
    <source>
        <dbReference type="PIRSR" id="PIRSR601577-1"/>
    </source>
</evidence>
<feature type="chain" id="PRO_5041962543" description="Leishmanolysin-like peptidase" evidence="10">
    <location>
        <begin position="21"/>
        <end position="776"/>
    </location>
</feature>
<comment type="cofactor">
    <cofactor evidence="8">
        <name>Zn(2+)</name>
        <dbReference type="ChEBI" id="CHEBI:29105"/>
    </cofactor>
    <text evidence="8">Binds 1 zinc ion per subunit.</text>
</comment>
<feature type="binding site" evidence="8">
    <location>
        <position position="297"/>
    </location>
    <ligand>
        <name>Zn(2+)</name>
        <dbReference type="ChEBI" id="CHEBI:29105"/>
        <note>catalytic</note>
    </ligand>
</feature>